<feature type="chain" id="PRO_5029701190" evidence="2">
    <location>
        <begin position="22"/>
        <end position="75"/>
    </location>
</feature>
<keyword evidence="1" id="KW-0472">Membrane</keyword>
<reference evidence="3" key="1">
    <citation type="submission" date="2025-08" db="UniProtKB">
        <authorList>
            <consortium name="Ensembl"/>
        </authorList>
    </citation>
    <scope>IDENTIFICATION</scope>
</reference>
<evidence type="ECO:0000256" key="2">
    <source>
        <dbReference type="SAM" id="SignalP"/>
    </source>
</evidence>
<feature type="transmembrane region" description="Helical" evidence="1">
    <location>
        <begin position="51"/>
        <end position="74"/>
    </location>
</feature>
<evidence type="ECO:0000313" key="4">
    <source>
        <dbReference type="Proteomes" id="UP000594220"/>
    </source>
</evidence>
<keyword evidence="2" id="KW-0732">Signal</keyword>
<proteinExistence type="predicted"/>
<sequence length="75" mass="8357">FWRCFGAFCFILATKISHSSSAWQKPGCLVKCGEELNCLRCGSWGGRGEGWFIDLLIILLLLPSACYSIVYPLLP</sequence>
<reference evidence="3" key="2">
    <citation type="submission" date="2025-09" db="UniProtKB">
        <authorList>
            <consortium name="Ensembl"/>
        </authorList>
    </citation>
    <scope>IDENTIFICATION</scope>
</reference>
<name>A0A7M4ECY2_CROPO</name>
<keyword evidence="4" id="KW-1185">Reference proteome</keyword>
<keyword evidence="1" id="KW-1133">Transmembrane helix</keyword>
<dbReference type="Ensembl" id="ENSCPRT00005008470.1">
    <property type="protein sequence ID" value="ENSCPRP00005007231.1"/>
    <property type="gene ID" value="ENSCPRG00005005124.1"/>
</dbReference>
<evidence type="ECO:0000313" key="3">
    <source>
        <dbReference type="Ensembl" id="ENSCPRP00005007231.1"/>
    </source>
</evidence>
<feature type="signal peptide" evidence="2">
    <location>
        <begin position="1"/>
        <end position="21"/>
    </location>
</feature>
<keyword evidence="1" id="KW-0812">Transmembrane</keyword>
<evidence type="ECO:0000256" key="1">
    <source>
        <dbReference type="SAM" id="Phobius"/>
    </source>
</evidence>
<dbReference type="AlphaFoldDB" id="A0A7M4ECY2"/>
<protein>
    <submittedName>
        <fullName evidence="3">Uncharacterized protein</fullName>
    </submittedName>
</protein>
<accession>A0A7M4ECY2</accession>
<organism evidence="3 4">
    <name type="scientific">Crocodylus porosus</name>
    <name type="common">Saltwater crocodile</name>
    <name type="synonym">Estuarine crocodile</name>
    <dbReference type="NCBI Taxonomy" id="8502"/>
    <lineage>
        <taxon>Eukaryota</taxon>
        <taxon>Metazoa</taxon>
        <taxon>Chordata</taxon>
        <taxon>Craniata</taxon>
        <taxon>Vertebrata</taxon>
        <taxon>Euteleostomi</taxon>
        <taxon>Archelosauria</taxon>
        <taxon>Archosauria</taxon>
        <taxon>Crocodylia</taxon>
        <taxon>Longirostres</taxon>
        <taxon>Crocodylidae</taxon>
        <taxon>Crocodylus</taxon>
    </lineage>
</organism>
<dbReference type="Proteomes" id="UP000594220">
    <property type="component" value="Unplaced"/>
</dbReference>